<evidence type="ECO:0000256" key="3">
    <source>
        <dbReference type="ARBA" id="ARBA00022525"/>
    </source>
</evidence>
<reference evidence="6 7" key="1">
    <citation type="submission" date="2024-08" db="EMBL/GenBank/DDBJ databases">
        <title>Insights into the chromosomal genome structure of Flemingia macrophylla.</title>
        <authorList>
            <person name="Ding Y."/>
            <person name="Zhao Y."/>
            <person name="Bi W."/>
            <person name="Wu M."/>
            <person name="Zhao G."/>
            <person name="Gong Y."/>
            <person name="Li W."/>
            <person name="Zhang P."/>
        </authorList>
    </citation>
    <scope>NUCLEOTIDE SEQUENCE [LARGE SCALE GENOMIC DNA]</scope>
    <source>
        <strain evidence="6">DYQJB</strain>
        <tissue evidence="6">Leaf</tissue>
    </source>
</reference>
<comment type="subcellular location">
    <subcellularLocation>
        <location evidence="4">Secreted</location>
        <location evidence="4">Extracellular space</location>
        <location evidence="4">Apoplast</location>
    </subcellularLocation>
</comment>
<feature type="chain" id="PRO_5044525659" description="Dirigent protein" evidence="4">
    <location>
        <begin position="31"/>
        <end position="400"/>
    </location>
</feature>
<dbReference type="InterPro" id="IPR044859">
    <property type="entry name" value="Allene_oxi_cyc_Dirigent"/>
</dbReference>
<dbReference type="Gene3D" id="2.40.480.10">
    <property type="entry name" value="Allene oxide cyclase-like"/>
    <property type="match status" value="1"/>
</dbReference>
<evidence type="ECO:0000313" key="7">
    <source>
        <dbReference type="Proteomes" id="UP001603857"/>
    </source>
</evidence>
<dbReference type="PANTHER" id="PTHR46215">
    <property type="entry name" value="DIRIGENT PROTEIN 24-RELATED"/>
    <property type="match status" value="1"/>
</dbReference>
<gene>
    <name evidence="6" type="ORF">Fmac_017265</name>
</gene>
<keyword evidence="3 4" id="KW-0964">Secreted</keyword>
<feature type="compositionally biased region" description="Low complexity" evidence="5">
    <location>
        <begin position="70"/>
        <end position="85"/>
    </location>
</feature>
<comment type="function">
    <text evidence="4">Dirigent proteins impart stereoselectivity on the phenoxy radical-coupling reaction, yielding optically active lignans from two molecules of coniferyl alcohol in the biosynthesis of lignans, flavonolignans, and alkaloids and thus plays a central role in plant secondary metabolism.</text>
</comment>
<proteinExistence type="inferred from homology"/>
<dbReference type="Proteomes" id="UP001603857">
    <property type="component" value="Unassembled WGS sequence"/>
</dbReference>
<dbReference type="InterPro" id="IPR004265">
    <property type="entry name" value="Dirigent"/>
</dbReference>
<evidence type="ECO:0000256" key="4">
    <source>
        <dbReference type="RuleBase" id="RU363099"/>
    </source>
</evidence>
<evidence type="ECO:0000313" key="6">
    <source>
        <dbReference type="EMBL" id="KAL2329684.1"/>
    </source>
</evidence>
<evidence type="ECO:0000256" key="1">
    <source>
        <dbReference type="ARBA" id="ARBA00010746"/>
    </source>
</evidence>
<keyword evidence="7" id="KW-1185">Reference proteome</keyword>
<comment type="caution">
    <text evidence="6">The sequence shown here is derived from an EMBL/GenBank/DDBJ whole genome shotgun (WGS) entry which is preliminary data.</text>
</comment>
<feature type="compositionally biased region" description="Polar residues" evidence="5">
    <location>
        <begin position="86"/>
        <end position="111"/>
    </location>
</feature>
<accession>A0ABD1M1M0</accession>
<dbReference type="PANTHER" id="PTHR46215:SF15">
    <property type="entry name" value="DIRIGENT PROTEIN 24"/>
    <property type="match status" value="1"/>
</dbReference>
<comment type="similarity">
    <text evidence="1 4">Belongs to the plant dirigent protein family.</text>
</comment>
<name>A0ABD1M1M0_9FABA</name>
<keyword evidence="4" id="KW-0052">Apoplast</keyword>
<evidence type="ECO:0000256" key="5">
    <source>
        <dbReference type="SAM" id="MobiDB-lite"/>
    </source>
</evidence>
<feature type="signal peptide" evidence="4">
    <location>
        <begin position="1"/>
        <end position="30"/>
    </location>
</feature>
<dbReference type="AlphaFoldDB" id="A0ABD1M1M0"/>
<keyword evidence="4" id="KW-0732">Signal</keyword>
<dbReference type="GO" id="GO:0048046">
    <property type="term" value="C:apoplast"/>
    <property type="evidence" value="ECO:0007669"/>
    <property type="project" value="UniProtKB-SubCell"/>
</dbReference>
<sequence>MANFFLHNGNTYKATHCLLFLTTMLLIANSARILDEVENQPQAIDNLPATGAADPSLTAGAVTTTPQIGPATTLPTDQTPTATITSQVGPATTLPSGQTGAATTITPSATEESQDEVDNAEPPVPQPEVPAEDTNITPVASPTPEETPEISPIPGAIPNSVAKEPSLSFFMHDILGGSHPSARVVAGIVANTDVTGLPFSKLNNNLFPITGGIPLVNPKLNGIITNNNLPNLVGLSGGQSSTVFKNSGTSNTVTGGNNQPFVTAGNLPAGFTIQKLMFGSVTVVDDQLTEGHELDSAVIGRAQGFYLASSLDGSSQTIVLTVLVHGGEHDQQHHGGVEDSISLFGVHRTASDESQIAVIGGTGKYENARGYAALETLLKEDQHTTDGVDTILHFNIYLTE</sequence>
<evidence type="ECO:0000256" key="2">
    <source>
        <dbReference type="ARBA" id="ARBA00011738"/>
    </source>
</evidence>
<dbReference type="EMBL" id="JBGMDY010000006">
    <property type="protein sequence ID" value="KAL2329684.1"/>
    <property type="molecule type" value="Genomic_DNA"/>
</dbReference>
<feature type="region of interest" description="Disordered" evidence="5">
    <location>
        <begin position="46"/>
        <end position="136"/>
    </location>
</feature>
<dbReference type="Pfam" id="PF03018">
    <property type="entry name" value="Dirigent"/>
    <property type="match status" value="1"/>
</dbReference>
<protein>
    <recommendedName>
        <fullName evidence="4">Dirigent protein</fullName>
    </recommendedName>
</protein>
<organism evidence="6 7">
    <name type="scientific">Flemingia macrophylla</name>
    <dbReference type="NCBI Taxonomy" id="520843"/>
    <lineage>
        <taxon>Eukaryota</taxon>
        <taxon>Viridiplantae</taxon>
        <taxon>Streptophyta</taxon>
        <taxon>Embryophyta</taxon>
        <taxon>Tracheophyta</taxon>
        <taxon>Spermatophyta</taxon>
        <taxon>Magnoliopsida</taxon>
        <taxon>eudicotyledons</taxon>
        <taxon>Gunneridae</taxon>
        <taxon>Pentapetalae</taxon>
        <taxon>rosids</taxon>
        <taxon>fabids</taxon>
        <taxon>Fabales</taxon>
        <taxon>Fabaceae</taxon>
        <taxon>Papilionoideae</taxon>
        <taxon>50 kb inversion clade</taxon>
        <taxon>NPAAA clade</taxon>
        <taxon>indigoferoid/millettioid clade</taxon>
        <taxon>Phaseoleae</taxon>
        <taxon>Flemingia</taxon>
    </lineage>
</organism>
<dbReference type="GO" id="GO:0009699">
    <property type="term" value="P:phenylpropanoid biosynthetic process"/>
    <property type="evidence" value="ECO:0007669"/>
    <property type="project" value="UniProtKB-ARBA"/>
</dbReference>
<comment type="subunit">
    <text evidence="2 4">Homodimer.</text>
</comment>